<dbReference type="GO" id="GO:0015074">
    <property type="term" value="P:DNA integration"/>
    <property type="evidence" value="ECO:0007669"/>
    <property type="project" value="InterPro"/>
</dbReference>
<evidence type="ECO:0000256" key="5">
    <source>
        <dbReference type="ARBA" id="ARBA00023163"/>
    </source>
</evidence>
<feature type="domain" description="ALOG" evidence="8">
    <location>
        <begin position="368"/>
        <end position="501"/>
    </location>
</feature>
<gene>
    <name evidence="9" type="ORF">P5673_009852</name>
</gene>
<name>A0AAD9QS18_ACRCE</name>
<evidence type="ECO:0000259" key="8">
    <source>
        <dbReference type="PROSITE" id="PS51697"/>
    </source>
</evidence>
<dbReference type="GO" id="GO:0003677">
    <property type="term" value="F:DNA binding"/>
    <property type="evidence" value="ECO:0007669"/>
    <property type="project" value="UniProtKB-KW"/>
</dbReference>
<keyword evidence="7" id="KW-0539">Nucleus</keyword>
<dbReference type="GO" id="GO:0006310">
    <property type="term" value="P:DNA recombination"/>
    <property type="evidence" value="ECO:0007669"/>
    <property type="project" value="UniProtKB-KW"/>
</dbReference>
<dbReference type="PROSITE" id="PS51697">
    <property type="entry name" value="ALOG"/>
    <property type="match status" value="1"/>
</dbReference>
<dbReference type="InterPro" id="IPR006936">
    <property type="entry name" value="ALOG_dom"/>
</dbReference>
<keyword evidence="4" id="KW-0238">DNA-binding</keyword>
<dbReference type="Pfam" id="PF04852">
    <property type="entry name" value="ALOG_dom"/>
    <property type="match status" value="1"/>
</dbReference>
<comment type="caution">
    <text evidence="9">The sequence shown here is derived from an EMBL/GenBank/DDBJ whole genome shotgun (WGS) entry which is preliminary data.</text>
</comment>
<dbReference type="Proteomes" id="UP001249851">
    <property type="component" value="Unassembled WGS sequence"/>
</dbReference>
<dbReference type="InterPro" id="IPR011010">
    <property type="entry name" value="DNA_brk_join_enz"/>
</dbReference>
<reference evidence="9" key="1">
    <citation type="journal article" date="2023" name="G3 (Bethesda)">
        <title>Whole genome assembly and annotation of the endangered Caribbean coral Acropora cervicornis.</title>
        <authorList>
            <person name="Selwyn J.D."/>
            <person name="Vollmer S.V."/>
        </authorList>
    </citation>
    <scope>NUCLEOTIDE SEQUENCE</scope>
    <source>
        <strain evidence="9">K2</strain>
    </source>
</reference>
<evidence type="ECO:0000256" key="2">
    <source>
        <dbReference type="ARBA" id="ARBA00010308"/>
    </source>
</evidence>
<evidence type="ECO:0000256" key="1">
    <source>
        <dbReference type="ARBA" id="ARBA00004123"/>
    </source>
</evidence>
<keyword evidence="5" id="KW-0804">Transcription</keyword>
<comment type="subcellular location">
    <subcellularLocation>
        <location evidence="1">Nucleus</location>
    </subcellularLocation>
</comment>
<dbReference type="AlphaFoldDB" id="A0AAD9QS18"/>
<dbReference type="SUPFAM" id="SSF56349">
    <property type="entry name" value="DNA breaking-rejoining enzymes"/>
    <property type="match status" value="1"/>
</dbReference>
<evidence type="ECO:0000256" key="7">
    <source>
        <dbReference type="ARBA" id="ARBA00023242"/>
    </source>
</evidence>
<evidence type="ECO:0000256" key="6">
    <source>
        <dbReference type="ARBA" id="ARBA00023172"/>
    </source>
</evidence>
<evidence type="ECO:0000256" key="3">
    <source>
        <dbReference type="ARBA" id="ARBA00023015"/>
    </source>
</evidence>
<organism evidence="9 10">
    <name type="scientific">Acropora cervicornis</name>
    <name type="common">Staghorn coral</name>
    <dbReference type="NCBI Taxonomy" id="6130"/>
    <lineage>
        <taxon>Eukaryota</taxon>
        <taxon>Metazoa</taxon>
        <taxon>Cnidaria</taxon>
        <taxon>Anthozoa</taxon>
        <taxon>Hexacorallia</taxon>
        <taxon>Scleractinia</taxon>
        <taxon>Astrocoeniina</taxon>
        <taxon>Acroporidae</taxon>
        <taxon>Acropora</taxon>
    </lineage>
</organism>
<proteinExistence type="inferred from homology"/>
<dbReference type="GO" id="GO:0005634">
    <property type="term" value="C:nucleus"/>
    <property type="evidence" value="ECO:0007669"/>
    <property type="project" value="UniProtKB-SubCell"/>
</dbReference>
<dbReference type="GO" id="GO:0009299">
    <property type="term" value="P:mRNA transcription"/>
    <property type="evidence" value="ECO:0007669"/>
    <property type="project" value="TreeGrafter"/>
</dbReference>
<sequence>MSTLTNIAFNRLPDIPSLTHVSSHIKRTGNRLVRLNENSRHLKGNKSWQGFLPWRNESHLQVQLFSHAPYFGWGGCLFSPGRPEVVMRGYWDEADRGRPIIVKEIQALRLTLENLLHRSENTRVDVFVDNKALVSSWESQVSKSPDVSDVMTSIFHNPADSPSRTLSDLDTSLDVKPWNLVDSTFGPHTIDLMALPSNVKLDRSGRPLKFFSPFPCVQAQETSVFSQVLSSSENAFVFPPFTLIGPLLKFLASQPCPLTMIAPHVALRKYWWPLLQRQATVAFKLGQEGDNSILLFPAKSGHSAWEFRPLQWDLWDLPLVPRVWVPAVSCPNCSYPNDSSFAFCQHCGYARRMNATVPDSEKAKSDKPYQKQKSSLQHELERFLHSLTSPKSLISATTQDLTRFLIWKDKGRKTKIHLPQCKHFGGPGKARCRCPTRPAAGTVDNLIGKLRSIFMKAGRGDTWNDIFGVGNPAAHQSLRQYLTLVREEQAKARVCKKQAIPIFFGNLTELCLYLRDAVFSKGDRGSDLGRIFTKETICRPDGDGFLFRYSFGRTLRGGGKTNTFMIKECPDPKICSAIANRLTLHLRSTGIYDRETMHSFRSGCSITLSLLGVPSEDVARHVGWSSIITADYYSQTGKVMNSDSVATSLAMSTAPNSIEGQPLASVVTRVFLENKEPLSSFSLGFIVSIP</sequence>
<accession>A0AAD9QS18</accession>
<dbReference type="InterPro" id="IPR013762">
    <property type="entry name" value="Integrase-like_cat_sf"/>
</dbReference>
<dbReference type="PANTHER" id="PTHR31165:SF2">
    <property type="entry name" value="ALOG DOMAIN-CONTAINING PROTEIN"/>
    <property type="match status" value="1"/>
</dbReference>
<protein>
    <submittedName>
        <fullName evidence="9">Protein LIGHT-DEPENDENT SHORT HYPOCOTYLS 5</fullName>
    </submittedName>
</protein>
<comment type="similarity">
    <text evidence="2">Belongs to the plant homeotic and developmental regulators ALOG protein family.</text>
</comment>
<reference evidence="9" key="2">
    <citation type="journal article" date="2023" name="Science">
        <title>Genomic signatures of disease resistance in endangered staghorn corals.</title>
        <authorList>
            <person name="Vollmer S.V."/>
            <person name="Selwyn J.D."/>
            <person name="Despard B.A."/>
            <person name="Roesel C.L."/>
        </authorList>
    </citation>
    <scope>NUCLEOTIDE SEQUENCE</scope>
    <source>
        <strain evidence="9">K2</strain>
    </source>
</reference>
<evidence type="ECO:0000313" key="10">
    <source>
        <dbReference type="Proteomes" id="UP001249851"/>
    </source>
</evidence>
<keyword evidence="3" id="KW-0805">Transcription regulation</keyword>
<evidence type="ECO:0000256" key="4">
    <source>
        <dbReference type="ARBA" id="ARBA00023125"/>
    </source>
</evidence>
<dbReference type="EMBL" id="JARQWQ010000017">
    <property type="protein sequence ID" value="KAK2566352.1"/>
    <property type="molecule type" value="Genomic_DNA"/>
</dbReference>
<keyword evidence="10" id="KW-1185">Reference proteome</keyword>
<dbReference type="InterPro" id="IPR040222">
    <property type="entry name" value="ALOG"/>
</dbReference>
<keyword evidence="6" id="KW-0233">DNA recombination</keyword>
<evidence type="ECO:0000313" key="9">
    <source>
        <dbReference type="EMBL" id="KAK2566352.1"/>
    </source>
</evidence>
<dbReference type="PANTHER" id="PTHR31165">
    <property type="entry name" value="PROTEIN G1-LIKE2"/>
    <property type="match status" value="1"/>
</dbReference>
<dbReference type="Gene3D" id="1.10.443.10">
    <property type="entry name" value="Intergrase catalytic core"/>
    <property type="match status" value="1"/>
</dbReference>